<evidence type="ECO:0000256" key="3">
    <source>
        <dbReference type="ARBA" id="ARBA00023163"/>
    </source>
</evidence>
<dbReference type="InterPro" id="IPR036390">
    <property type="entry name" value="WH_DNA-bd_sf"/>
</dbReference>
<dbReference type="SUPFAM" id="SSF46785">
    <property type="entry name" value="Winged helix' DNA-binding domain"/>
    <property type="match status" value="1"/>
</dbReference>
<evidence type="ECO:0000313" key="6">
    <source>
        <dbReference type="Proteomes" id="UP001500689"/>
    </source>
</evidence>
<dbReference type="PROSITE" id="PS51118">
    <property type="entry name" value="HTH_HXLR"/>
    <property type="match status" value="1"/>
</dbReference>
<dbReference type="PANTHER" id="PTHR33204:SF18">
    <property type="entry name" value="TRANSCRIPTIONAL REGULATORY PROTEIN"/>
    <property type="match status" value="1"/>
</dbReference>
<dbReference type="InterPro" id="IPR036388">
    <property type="entry name" value="WH-like_DNA-bd_sf"/>
</dbReference>
<evidence type="ECO:0000313" key="5">
    <source>
        <dbReference type="EMBL" id="GAA3588407.1"/>
    </source>
</evidence>
<feature type="domain" description="HTH hxlR-type" evidence="4">
    <location>
        <begin position="1"/>
        <end position="118"/>
    </location>
</feature>
<dbReference type="InterPro" id="IPR002577">
    <property type="entry name" value="HTH_HxlR"/>
</dbReference>
<dbReference type="PANTHER" id="PTHR33204">
    <property type="entry name" value="TRANSCRIPTIONAL REGULATOR, MARR FAMILY"/>
    <property type="match status" value="1"/>
</dbReference>
<dbReference type="EMBL" id="BAAAZN010000039">
    <property type="protein sequence ID" value="GAA3588407.1"/>
    <property type="molecule type" value="Genomic_DNA"/>
</dbReference>
<organism evidence="5 6">
    <name type="scientific">Amycolatopsis ultiminotia</name>
    <dbReference type="NCBI Taxonomy" id="543629"/>
    <lineage>
        <taxon>Bacteria</taxon>
        <taxon>Bacillati</taxon>
        <taxon>Actinomycetota</taxon>
        <taxon>Actinomycetes</taxon>
        <taxon>Pseudonocardiales</taxon>
        <taxon>Pseudonocardiaceae</taxon>
        <taxon>Amycolatopsis</taxon>
    </lineage>
</organism>
<evidence type="ECO:0000256" key="1">
    <source>
        <dbReference type="ARBA" id="ARBA00023015"/>
    </source>
</evidence>
<proteinExistence type="predicted"/>
<dbReference type="RefSeq" id="WP_344869495.1">
    <property type="nucleotide sequence ID" value="NZ_BAAAZN010000039.1"/>
</dbReference>
<keyword evidence="3" id="KW-0804">Transcription</keyword>
<evidence type="ECO:0000259" key="4">
    <source>
        <dbReference type="PROSITE" id="PS51118"/>
    </source>
</evidence>
<dbReference type="Proteomes" id="UP001500689">
    <property type="component" value="Unassembled WGS sequence"/>
</dbReference>
<gene>
    <name evidence="5" type="ORF">GCM10022222_86180</name>
</gene>
<dbReference type="Gene3D" id="1.10.10.10">
    <property type="entry name" value="Winged helix-like DNA-binding domain superfamily/Winged helix DNA-binding domain"/>
    <property type="match status" value="1"/>
</dbReference>
<comment type="caution">
    <text evidence="5">The sequence shown here is derived from an EMBL/GenBank/DDBJ whole genome shotgun (WGS) entry which is preliminary data.</text>
</comment>
<dbReference type="Pfam" id="PF01638">
    <property type="entry name" value="HxlR"/>
    <property type="match status" value="1"/>
</dbReference>
<name>A0ABP6YRH5_9PSEU</name>
<evidence type="ECO:0000256" key="2">
    <source>
        <dbReference type="ARBA" id="ARBA00023125"/>
    </source>
</evidence>
<accession>A0ABP6YRH5</accession>
<keyword evidence="2" id="KW-0238">DNA-binding</keyword>
<keyword evidence="1" id="KW-0805">Transcription regulation</keyword>
<reference evidence="6" key="1">
    <citation type="journal article" date="2019" name="Int. J. Syst. Evol. Microbiol.">
        <title>The Global Catalogue of Microorganisms (GCM) 10K type strain sequencing project: providing services to taxonomists for standard genome sequencing and annotation.</title>
        <authorList>
            <consortium name="The Broad Institute Genomics Platform"/>
            <consortium name="The Broad Institute Genome Sequencing Center for Infectious Disease"/>
            <person name="Wu L."/>
            <person name="Ma J."/>
        </authorList>
    </citation>
    <scope>NUCLEOTIDE SEQUENCE [LARGE SCALE GENOMIC DNA]</scope>
    <source>
        <strain evidence="6">JCM 16898</strain>
    </source>
</reference>
<keyword evidence="6" id="KW-1185">Reference proteome</keyword>
<protein>
    <recommendedName>
        <fullName evidence="4">HTH hxlR-type domain-containing protein</fullName>
    </recommendedName>
</protein>
<sequence length="118" mass="13434">MPYRQGLHDLLTLLTGQWTVAVISTLAVGERTFSDLLAKVNETEDQQGWITHKRPLSPRTLTDTLRRLEANKLVDRRTEDKQVKGSWAWYKLTADGRELLSMLRPLAKFAGNRRAGTS</sequence>